<protein>
    <submittedName>
        <fullName evidence="2">Uncharacterized protein</fullName>
    </submittedName>
</protein>
<reference evidence="2 3" key="1">
    <citation type="journal article" date="2018" name="Evol. Lett.">
        <title>Horizontal gene cluster transfer increased hallucinogenic mushroom diversity.</title>
        <authorList>
            <person name="Reynolds H.T."/>
            <person name="Vijayakumar V."/>
            <person name="Gluck-Thaler E."/>
            <person name="Korotkin H.B."/>
            <person name="Matheny P.B."/>
            <person name="Slot J.C."/>
        </authorList>
    </citation>
    <scope>NUCLEOTIDE SEQUENCE [LARGE SCALE GENOMIC DNA]</scope>
    <source>
        <strain evidence="2 3">SRW20</strain>
    </source>
</reference>
<evidence type="ECO:0000313" key="3">
    <source>
        <dbReference type="Proteomes" id="UP000284706"/>
    </source>
</evidence>
<sequence length="167" mass="17363">MHFTGLALTVISSFSLFVAARPASGPVRDVLVQIQRYLPHPPQKTTSSLVTVSQLQDWLSTTDANITYIGQPIGNPSELSKRQLPNTMVVYCDTQSVNVCGGTCTVYNGGPTCLDAPNTACLMATSNVGFCDRGGCGGSCNQFSSCGSPIDNGFCSTPGTASITVGA</sequence>
<gene>
    <name evidence="2" type="ORF">CVT26_010518</name>
</gene>
<dbReference type="OrthoDB" id="2985022at2759"/>
<proteinExistence type="predicted"/>
<organism evidence="2 3">
    <name type="scientific">Gymnopilus dilepis</name>
    <dbReference type="NCBI Taxonomy" id="231916"/>
    <lineage>
        <taxon>Eukaryota</taxon>
        <taxon>Fungi</taxon>
        <taxon>Dikarya</taxon>
        <taxon>Basidiomycota</taxon>
        <taxon>Agaricomycotina</taxon>
        <taxon>Agaricomycetes</taxon>
        <taxon>Agaricomycetidae</taxon>
        <taxon>Agaricales</taxon>
        <taxon>Agaricineae</taxon>
        <taxon>Hymenogastraceae</taxon>
        <taxon>Gymnopilus</taxon>
    </lineage>
</organism>
<keyword evidence="3" id="KW-1185">Reference proteome</keyword>
<evidence type="ECO:0000256" key="1">
    <source>
        <dbReference type="SAM" id="SignalP"/>
    </source>
</evidence>
<dbReference type="AlphaFoldDB" id="A0A409W511"/>
<dbReference type="InParanoid" id="A0A409W511"/>
<feature type="chain" id="PRO_5019433950" evidence="1">
    <location>
        <begin position="21"/>
        <end position="167"/>
    </location>
</feature>
<name>A0A409W511_9AGAR</name>
<dbReference type="Proteomes" id="UP000284706">
    <property type="component" value="Unassembled WGS sequence"/>
</dbReference>
<evidence type="ECO:0000313" key="2">
    <source>
        <dbReference type="EMBL" id="PPQ73610.1"/>
    </source>
</evidence>
<dbReference type="EMBL" id="NHYE01005394">
    <property type="protein sequence ID" value="PPQ73610.1"/>
    <property type="molecule type" value="Genomic_DNA"/>
</dbReference>
<accession>A0A409W511</accession>
<keyword evidence="1" id="KW-0732">Signal</keyword>
<comment type="caution">
    <text evidence="2">The sequence shown here is derived from an EMBL/GenBank/DDBJ whole genome shotgun (WGS) entry which is preliminary data.</text>
</comment>
<feature type="signal peptide" evidence="1">
    <location>
        <begin position="1"/>
        <end position="20"/>
    </location>
</feature>